<feature type="compositionally biased region" description="Polar residues" evidence="1">
    <location>
        <begin position="1"/>
        <end position="23"/>
    </location>
</feature>
<dbReference type="GO" id="GO:0090615">
    <property type="term" value="P:mitochondrial mRNA processing"/>
    <property type="evidence" value="ECO:0007669"/>
    <property type="project" value="TreeGrafter"/>
</dbReference>
<dbReference type="CDD" id="cd01651">
    <property type="entry name" value="RT_G2_intron"/>
    <property type="match status" value="1"/>
</dbReference>
<feature type="domain" description="Reverse transcriptase" evidence="2">
    <location>
        <begin position="132"/>
        <end position="418"/>
    </location>
</feature>
<dbReference type="PANTHER" id="PTHR33642">
    <property type="entry name" value="COX1/OXI3 INTRON 1 PROTEIN-RELATED"/>
    <property type="match status" value="1"/>
</dbReference>
<feature type="region of interest" description="Disordered" evidence="1">
    <location>
        <begin position="1"/>
        <end position="33"/>
    </location>
</feature>
<evidence type="ECO:0000313" key="3">
    <source>
        <dbReference type="EMBL" id="QFU80179.1"/>
    </source>
</evidence>
<dbReference type="Pfam" id="PF01348">
    <property type="entry name" value="Intron_maturas2"/>
    <property type="match status" value="1"/>
</dbReference>
<gene>
    <name evidence="3" type="primary">orf616</name>
</gene>
<evidence type="ECO:0000256" key="1">
    <source>
        <dbReference type="SAM" id="MobiDB-lite"/>
    </source>
</evidence>
<name>A0A5P9NW41_COLSC</name>
<dbReference type="GO" id="GO:0005739">
    <property type="term" value="C:mitochondrion"/>
    <property type="evidence" value="ECO:0007669"/>
    <property type="project" value="TreeGrafter"/>
</dbReference>
<dbReference type="SUPFAM" id="SSF56672">
    <property type="entry name" value="DNA/RNA polymerases"/>
    <property type="match status" value="1"/>
</dbReference>
<dbReference type="AlphaFoldDB" id="A0A5P9NW41"/>
<dbReference type="InterPro" id="IPR043502">
    <property type="entry name" value="DNA/RNA_pol_sf"/>
</dbReference>
<proteinExistence type="predicted"/>
<evidence type="ECO:0000259" key="2">
    <source>
        <dbReference type="PROSITE" id="PS50878"/>
    </source>
</evidence>
<dbReference type="RefSeq" id="YP_009710074.1">
    <property type="nucleotide sequence ID" value="NC_045180.1"/>
</dbReference>
<accession>A0A5P9NW41</accession>
<dbReference type="GO" id="GO:0003964">
    <property type="term" value="F:RNA-directed DNA polymerase activity"/>
    <property type="evidence" value="ECO:0007669"/>
    <property type="project" value="TreeGrafter"/>
</dbReference>
<geneLocation type="mitochondrion" evidence="3"/>
<protein>
    <recommendedName>
        <fullName evidence="2">Reverse transcriptase domain-containing protein</fullName>
    </recommendedName>
</protein>
<dbReference type="PROSITE" id="PS50878">
    <property type="entry name" value="RT_POL"/>
    <property type="match status" value="1"/>
</dbReference>
<dbReference type="InterPro" id="IPR024937">
    <property type="entry name" value="Domain_X"/>
</dbReference>
<keyword evidence="3" id="KW-0496">Mitochondrion</keyword>
<sequence>MMNPGTATQANKEQGPNQSNGGYSRTMGLPKGRKTYGNRAAVVIVANDKGQQGKSYNEKSLIIPTGCERLMKLYQVNMKEPGRVNDNLIHCIADINVLQLAYELIKSNKGNMTRGPEKETLDGVNVELLLQISKQLKAGRYKFGPARRIWIPKPGTEGKRPLGIASPRVKIVQKAIQLVMEGIYEPIFLDCSHGFRPGRGTHTALKMLDQQCKNANWFIEADISKCFDTIDHKILLQIIKKHVNCQKTLALIKSALTAGYIELGKLADRSAIGTPQGSILSPLLCNIYMHELDLYMTELIQEHNKGKRRRQNPGYTSLLFSKSKAQRKGVKTDVRTIKKMMRKIPSGDPFDPNYIRICYIRYADDFIVSIIGPHELAVKIKEKIEGFLASKLNLKLSTAKTLITNVKRKAAKFLGTEIRTGKKAEKPVGLNKEGRKVRLTPRVSLHAPIRNLVNKLNTRGFVKWANDGKTAAPCGVTRIQNLDHADIIAYYNMIIRGILNYYSFADNHKSLGAIIRILQMSCARTLALKYKLRAAAKAFKKFGKYLAEPKSKKGLAIPNTYARTRTFKINEPLAMAAIERSWSNKLTRSNLAKTCVVCGVGPAEMHHVRQIKDLVS</sequence>
<dbReference type="GO" id="GO:0006315">
    <property type="term" value="P:homing of group II introns"/>
    <property type="evidence" value="ECO:0007669"/>
    <property type="project" value="TreeGrafter"/>
</dbReference>
<dbReference type="PANTHER" id="PTHR33642:SF4">
    <property type="entry name" value="COX1_OXI3 INTRON 1 PROTEIN-RELATED"/>
    <property type="match status" value="1"/>
</dbReference>
<dbReference type="GeneID" id="42369906"/>
<dbReference type="InterPro" id="IPR000477">
    <property type="entry name" value="RT_dom"/>
</dbReference>
<dbReference type="EMBL" id="MN613583">
    <property type="protein sequence ID" value="QFU80179.1"/>
    <property type="molecule type" value="Genomic_DNA"/>
</dbReference>
<dbReference type="Pfam" id="PF00078">
    <property type="entry name" value="RVT_1"/>
    <property type="match status" value="1"/>
</dbReference>
<organism evidence="3">
    <name type="scientific">Coleochaete scutata</name>
    <dbReference type="NCBI Taxonomy" id="3125"/>
    <lineage>
        <taxon>Eukaryota</taxon>
        <taxon>Viridiplantae</taxon>
        <taxon>Streptophyta</taxon>
        <taxon>Coleochaetophyceae</taxon>
        <taxon>Coleochaetales</taxon>
        <taxon>Coleochaetaceae</taxon>
        <taxon>Coleochaete</taxon>
    </lineage>
</organism>
<reference evidence="3" key="1">
    <citation type="submission" date="2019-10" db="EMBL/GenBank/DDBJ databases">
        <title>Complete mitogenome of the streptophyte green alga Coleochaete scutata (Coleochaetophyceae).</title>
        <authorList>
            <person name="Turmel M."/>
            <person name="Otis C."/>
            <person name="Lemieux C."/>
        </authorList>
    </citation>
    <scope>NUCLEOTIDE SEQUENCE</scope>
</reference>